<evidence type="ECO:0000259" key="4">
    <source>
        <dbReference type="PROSITE" id="PS51667"/>
    </source>
</evidence>
<protein>
    <recommendedName>
        <fullName evidence="4">WRC domain-containing protein</fullName>
    </recommendedName>
</protein>
<dbReference type="Proteomes" id="UP000008810">
    <property type="component" value="Chromosome 1"/>
</dbReference>
<feature type="domain" description="WRC" evidence="4">
    <location>
        <begin position="15"/>
        <end position="59"/>
    </location>
</feature>
<evidence type="ECO:0000256" key="3">
    <source>
        <dbReference type="SAM" id="MobiDB-lite"/>
    </source>
</evidence>
<evidence type="ECO:0000313" key="6">
    <source>
        <dbReference type="EnsemblPlants" id="PNT75340"/>
    </source>
</evidence>
<evidence type="ECO:0000313" key="5">
    <source>
        <dbReference type="EMBL" id="PNT75340.1"/>
    </source>
</evidence>
<dbReference type="ExpressionAtlas" id="A0A2K2DM33">
    <property type="expression patterns" value="baseline"/>
</dbReference>
<organism evidence="5">
    <name type="scientific">Brachypodium distachyon</name>
    <name type="common">Purple false brome</name>
    <name type="synonym">Trachynia distachya</name>
    <dbReference type="NCBI Taxonomy" id="15368"/>
    <lineage>
        <taxon>Eukaryota</taxon>
        <taxon>Viridiplantae</taxon>
        <taxon>Streptophyta</taxon>
        <taxon>Embryophyta</taxon>
        <taxon>Tracheophyta</taxon>
        <taxon>Spermatophyta</taxon>
        <taxon>Magnoliopsida</taxon>
        <taxon>Liliopsida</taxon>
        <taxon>Poales</taxon>
        <taxon>Poaceae</taxon>
        <taxon>BOP clade</taxon>
        <taxon>Pooideae</taxon>
        <taxon>Stipodae</taxon>
        <taxon>Brachypodieae</taxon>
        <taxon>Brachypodium</taxon>
    </lineage>
</organism>
<comment type="caution">
    <text evidence="2">Lacks conserved residue(s) required for the propagation of feature annotation.</text>
</comment>
<dbReference type="PANTHER" id="PTHR34680">
    <property type="entry name" value="EXPRESSED PROTEIN"/>
    <property type="match status" value="1"/>
</dbReference>
<evidence type="ECO:0000256" key="2">
    <source>
        <dbReference type="PROSITE-ProRule" id="PRU01002"/>
    </source>
</evidence>
<reference evidence="5 6" key="1">
    <citation type="journal article" date="2010" name="Nature">
        <title>Genome sequencing and analysis of the model grass Brachypodium distachyon.</title>
        <authorList>
            <consortium name="International Brachypodium Initiative"/>
        </authorList>
    </citation>
    <scope>NUCLEOTIDE SEQUENCE [LARGE SCALE GENOMIC DNA]</scope>
    <source>
        <strain evidence="5 6">Bd21</strain>
    </source>
</reference>
<name>A0A2K2DM33_BRADI</name>
<dbReference type="AlphaFoldDB" id="A0A2K2DM33"/>
<dbReference type="OrthoDB" id="787182at2759"/>
<accession>A0A2K2DM33</accession>
<proteinExistence type="predicted"/>
<dbReference type="EnsemblPlants" id="PNT75340">
    <property type="protein sequence ID" value="PNT75340"/>
    <property type="gene ID" value="BRADI_1g30475v3"/>
</dbReference>
<sequence>MLESEEDKGVAAGGAERVSMCKNNDGRRWFYRRTLSEPNLLCSYHADRKIAAAPPAPPPAVSKTTNISKPARKRNVDAYEGSTSSTLEEIPPAVEQQESPPTQLQQEKSAPPKDNAAPTPAVSKPTKSSNPTRKRKVVESYGNEAYYYYNGFGPSRTERYFKGSSSTLEEIPPVVEQQESPPTELQQEKSKPPKDNASPTPYQAQVDDADINEPVKCVEMDGIAGWDEEISDDAFGFDGESPVVGVNGGIKRKIPVKNRSKKPVKVRFLKSLVN</sequence>
<dbReference type="InParanoid" id="A0A2K2DM33"/>
<gene>
    <name evidence="5" type="ORF">BRADI_1g30475v3</name>
</gene>
<feature type="region of interest" description="Disordered" evidence="3">
    <location>
        <begin position="1"/>
        <end position="27"/>
    </location>
</feature>
<dbReference type="EMBL" id="CM000880">
    <property type="protein sequence ID" value="PNT75340.1"/>
    <property type="molecule type" value="Genomic_DNA"/>
</dbReference>
<dbReference type="PANTHER" id="PTHR34680:SF3">
    <property type="entry name" value="EXPRESSED PROTEIN"/>
    <property type="match status" value="1"/>
</dbReference>
<keyword evidence="1" id="KW-0539">Nucleus</keyword>
<feature type="region of interest" description="Disordered" evidence="3">
    <location>
        <begin position="51"/>
        <end position="137"/>
    </location>
</feature>
<dbReference type="PROSITE" id="PS51667">
    <property type="entry name" value="WRC"/>
    <property type="match status" value="1"/>
</dbReference>
<feature type="compositionally biased region" description="Polar residues" evidence="3">
    <location>
        <begin position="96"/>
        <end position="108"/>
    </location>
</feature>
<dbReference type="InterPro" id="IPR014977">
    <property type="entry name" value="WRC_dom"/>
</dbReference>
<evidence type="ECO:0000256" key="1">
    <source>
        <dbReference type="ARBA" id="ARBA00023242"/>
    </source>
</evidence>
<reference evidence="6" key="3">
    <citation type="submission" date="2018-08" db="UniProtKB">
        <authorList>
            <consortium name="EnsemblPlants"/>
        </authorList>
    </citation>
    <scope>IDENTIFICATION</scope>
    <source>
        <strain evidence="6">cv. Bd21</strain>
    </source>
</reference>
<feature type="region of interest" description="Disordered" evidence="3">
    <location>
        <begin position="170"/>
        <end position="212"/>
    </location>
</feature>
<reference evidence="5" key="2">
    <citation type="submission" date="2017-06" db="EMBL/GenBank/DDBJ databases">
        <title>WGS assembly of Brachypodium distachyon.</title>
        <authorList>
            <consortium name="The International Brachypodium Initiative"/>
            <person name="Lucas S."/>
            <person name="Harmon-Smith M."/>
            <person name="Lail K."/>
            <person name="Tice H."/>
            <person name="Grimwood J."/>
            <person name="Bruce D."/>
            <person name="Barry K."/>
            <person name="Shu S."/>
            <person name="Lindquist E."/>
            <person name="Wang M."/>
            <person name="Pitluck S."/>
            <person name="Vogel J.P."/>
            <person name="Garvin D.F."/>
            <person name="Mockler T.C."/>
            <person name="Schmutz J."/>
            <person name="Rokhsar D."/>
            <person name="Bevan M.W."/>
        </authorList>
    </citation>
    <scope>NUCLEOTIDE SEQUENCE</scope>
    <source>
        <strain evidence="5">Bd21</strain>
    </source>
</reference>
<keyword evidence="7" id="KW-1185">Reference proteome</keyword>
<dbReference type="Gramene" id="PNT75340">
    <property type="protein sequence ID" value="PNT75340"/>
    <property type="gene ID" value="BRADI_1g30475v3"/>
</dbReference>
<evidence type="ECO:0000313" key="7">
    <source>
        <dbReference type="Proteomes" id="UP000008810"/>
    </source>
</evidence>